<dbReference type="AlphaFoldDB" id="A0A4C1XZV6"/>
<feature type="compositionally biased region" description="Polar residues" evidence="1">
    <location>
        <begin position="9"/>
        <end position="22"/>
    </location>
</feature>
<keyword evidence="3" id="KW-1185">Reference proteome</keyword>
<feature type="region of interest" description="Disordered" evidence="1">
    <location>
        <begin position="1"/>
        <end position="29"/>
    </location>
</feature>
<gene>
    <name evidence="2" type="ORF">EVAR_98248_1</name>
</gene>
<dbReference type="EMBL" id="BGZK01001032">
    <property type="protein sequence ID" value="GBP69176.1"/>
    <property type="molecule type" value="Genomic_DNA"/>
</dbReference>
<sequence>MSMRATKKQVVTATHGDSQSQRSHGDGLLRSENFAGRSRARGGASRNLSSHQGVPRLYGEQLLLKESAIAIGAARECARVFEAPVHRRGEDHYKGLVDKNLSPRDEGYALDETVPFSNIDATRRALKTHSCLGRHARTAGIAPSLHDRYRSRTALVVFMGV</sequence>
<comment type="caution">
    <text evidence="2">The sequence shown here is derived from an EMBL/GenBank/DDBJ whole genome shotgun (WGS) entry which is preliminary data.</text>
</comment>
<evidence type="ECO:0000313" key="2">
    <source>
        <dbReference type="EMBL" id="GBP69176.1"/>
    </source>
</evidence>
<dbReference type="Proteomes" id="UP000299102">
    <property type="component" value="Unassembled WGS sequence"/>
</dbReference>
<organism evidence="2 3">
    <name type="scientific">Eumeta variegata</name>
    <name type="common">Bagworm moth</name>
    <name type="synonym">Eumeta japonica</name>
    <dbReference type="NCBI Taxonomy" id="151549"/>
    <lineage>
        <taxon>Eukaryota</taxon>
        <taxon>Metazoa</taxon>
        <taxon>Ecdysozoa</taxon>
        <taxon>Arthropoda</taxon>
        <taxon>Hexapoda</taxon>
        <taxon>Insecta</taxon>
        <taxon>Pterygota</taxon>
        <taxon>Neoptera</taxon>
        <taxon>Endopterygota</taxon>
        <taxon>Lepidoptera</taxon>
        <taxon>Glossata</taxon>
        <taxon>Ditrysia</taxon>
        <taxon>Tineoidea</taxon>
        <taxon>Psychidae</taxon>
        <taxon>Oiketicinae</taxon>
        <taxon>Eumeta</taxon>
    </lineage>
</organism>
<reference evidence="2 3" key="1">
    <citation type="journal article" date="2019" name="Commun. Biol.">
        <title>The bagworm genome reveals a unique fibroin gene that provides high tensile strength.</title>
        <authorList>
            <person name="Kono N."/>
            <person name="Nakamura H."/>
            <person name="Ohtoshi R."/>
            <person name="Tomita M."/>
            <person name="Numata K."/>
            <person name="Arakawa K."/>
        </authorList>
    </citation>
    <scope>NUCLEOTIDE SEQUENCE [LARGE SCALE GENOMIC DNA]</scope>
</reference>
<accession>A0A4C1XZV6</accession>
<proteinExistence type="predicted"/>
<evidence type="ECO:0000256" key="1">
    <source>
        <dbReference type="SAM" id="MobiDB-lite"/>
    </source>
</evidence>
<protein>
    <submittedName>
        <fullName evidence="2">Uncharacterized protein</fullName>
    </submittedName>
</protein>
<evidence type="ECO:0000313" key="3">
    <source>
        <dbReference type="Proteomes" id="UP000299102"/>
    </source>
</evidence>
<name>A0A4C1XZV6_EUMVA</name>